<gene>
    <name evidence="1" type="ORF">AVEN_82807_1</name>
</gene>
<reference evidence="1 2" key="1">
    <citation type="journal article" date="2019" name="Sci. Rep.">
        <title>Orb-weaving spider Araneus ventricosus genome elucidates the spidroin gene catalogue.</title>
        <authorList>
            <person name="Kono N."/>
            <person name="Nakamura H."/>
            <person name="Ohtoshi R."/>
            <person name="Moran D.A.P."/>
            <person name="Shinohara A."/>
            <person name="Yoshida Y."/>
            <person name="Fujiwara M."/>
            <person name="Mori M."/>
            <person name="Tomita M."/>
            <person name="Arakawa K."/>
        </authorList>
    </citation>
    <scope>NUCLEOTIDE SEQUENCE [LARGE SCALE GENOMIC DNA]</scope>
</reference>
<dbReference type="Proteomes" id="UP000499080">
    <property type="component" value="Unassembled WGS sequence"/>
</dbReference>
<sequence length="247" mass="28709">MIFQKKEVSGPQLEILYNAIPFSDEAQTKLNSLIEISKEPCSDNIANLLNRIKHLYQISINEQYDICELYEHVISSKAKQYLAYRIVQRYFRDSCFQASLEMLLLDCVAILKNNKDFKWLKDSYLFNGIDVRNVLAHGDPLLDSVGDILDPKDLPSELVKKMLQLFEDQKDIEALRDLWQKAKLKERAVDSGRCVLSRIWQEYSKLLKDPNDSETYNFLVSFLQIVPDPEINLISPFLEKVPDSEKN</sequence>
<accession>A0A4Y2DBD2</accession>
<comment type="caution">
    <text evidence="1">The sequence shown here is derived from an EMBL/GenBank/DDBJ whole genome shotgun (WGS) entry which is preliminary data.</text>
</comment>
<keyword evidence="2" id="KW-1185">Reference proteome</keyword>
<evidence type="ECO:0000313" key="2">
    <source>
        <dbReference type="Proteomes" id="UP000499080"/>
    </source>
</evidence>
<name>A0A4Y2DBD2_ARAVE</name>
<protein>
    <submittedName>
        <fullName evidence="1">Uncharacterized protein</fullName>
    </submittedName>
</protein>
<evidence type="ECO:0000313" key="1">
    <source>
        <dbReference type="EMBL" id="GBM13539.1"/>
    </source>
</evidence>
<dbReference type="EMBL" id="BGPR01000329">
    <property type="protein sequence ID" value="GBM13539.1"/>
    <property type="molecule type" value="Genomic_DNA"/>
</dbReference>
<organism evidence="1 2">
    <name type="scientific">Araneus ventricosus</name>
    <name type="common">Orbweaver spider</name>
    <name type="synonym">Epeira ventricosa</name>
    <dbReference type="NCBI Taxonomy" id="182803"/>
    <lineage>
        <taxon>Eukaryota</taxon>
        <taxon>Metazoa</taxon>
        <taxon>Ecdysozoa</taxon>
        <taxon>Arthropoda</taxon>
        <taxon>Chelicerata</taxon>
        <taxon>Arachnida</taxon>
        <taxon>Araneae</taxon>
        <taxon>Araneomorphae</taxon>
        <taxon>Entelegynae</taxon>
        <taxon>Araneoidea</taxon>
        <taxon>Araneidae</taxon>
        <taxon>Araneus</taxon>
    </lineage>
</organism>
<dbReference type="OrthoDB" id="6430813at2759"/>
<proteinExistence type="predicted"/>
<dbReference type="AlphaFoldDB" id="A0A4Y2DBD2"/>